<accession>A0A0E9R9M7</accession>
<dbReference type="EMBL" id="GBXM01083377">
    <property type="protein sequence ID" value="JAH25200.1"/>
    <property type="molecule type" value="Transcribed_RNA"/>
</dbReference>
<evidence type="ECO:0000313" key="2">
    <source>
        <dbReference type="EMBL" id="JAH25200.1"/>
    </source>
</evidence>
<name>A0A0E9R9M7_ANGAN</name>
<feature type="region of interest" description="Disordered" evidence="1">
    <location>
        <begin position="1"/>
        <end position="25"/>
    </location>
</feature>
<protein>
    <submittedName>
        <fullName evidence="2">Uncharacterized protein</fullName>
    </submittedName>
</protein>
<reference evidence="2" key="2">
    <citation type="journal article" date="2015" name="Fish Shellfish Immunol.">
        <title>Early steps in the European eel (Anguilla anguilla)-Vibrio vulnificus interaction in the gills: Role of the RtxA13 toxin.</title>
        <authorList>
            <person name="Callol A."/>
            <person name="Pajuelo D."/>
            <person name="Ebbesson L."/>
            <person name="Teles M."/>
            <person name="MacKenzie S."/>
            <person name="Amaro C."/>
        </authorList>
    </citation>
    <scope>NUCLEOTIDE SEQUENCE</scope>
</reference>
<evidence type="ECO:0000256" key="1">
    <source>
        <dbReference type="SAM" id="MobiDB-lite"/>
    </source>
</evidence>
<organism evidence="2">
    <name type="scientific">Anguilla anguilla</name>
    <name type="common">European freshwater eel</name>
    <name type="synonym">Muraena anguilla</name>
    <dbReference type="NCBI Taxonomy" id="7936"/>
    <lineage>
        <taxon>Eukaryota</taxon>
        <taxon>Metazoa</taxon>
        <taxon>Chordata</taxon>
        <taxon>Craniata</taxon>
        <taxon>Vertebrata</taxon>
        <taxon>Euteleostomi</taxon>
        <taxon>Actinopterygii</taxon>
        <taxon>Neopterygii</taxon>
        <taxon>Teleostei</taxon>
        <taxon>Anguilliformes</taxon>
        <taxon>Anguillidae</taxon>
        <taxon>Anguilla</taxon>
    </lineage>
</organism>
<dbReference type="AlphaFoldDB" id="A0A0E9R9M7"/>
<reference evidence="2" key="1">
    <citation type="submission" date="2014-11" db="EMBL/GenBank/DDBJ databases">
        <authorList>
            <person name="Amaro Gonzalez C."/>
        </authorList>
    </citation>
    <scope>NUCLEOTIDE SEQUENCE</scope>
</reference>
<feature type="compositionally biased region" description="Basic and acidic residues" evidence="1">
    <location>
        <begin position="16"/>
        <end position="25"/>
    </location>
</feature>
<sequence length="25" mass="2878">MRMCAAVQKKTAATRGNRELKKWTV</sequence>
<proteinExistence type="predicted"/>